<evidence type="ECO:0000256" key="6">
    <source>
        <dbReference type="SAM" id="SignalP"/>
    </source>
</evidence>
<proteinExistence type="inferred from homology"/>
<gene>
    <name evidence="7" type="ORF">QVD17_27929</name>
</gene>
<evidence type="ECO:0000256" key="3">
    <source>
        <dbReference type="ARBA" id="ARBA00022471"/>
    </source>
</evidence>
<evidence type="ECO:0000256" key="2">
    <source>
        <dbReference type="ARBA" id="ARBA00005581"/>
    </source>
</evidence>
<protein>
    <recommendedName>
        <fullName evidence="9">S-protein homolog</fullName>
    </recommendedName>
</protein>
<evidence type="ECO:0008006" key="9">
    <source>
        <dbReference type="Google" id="ProtNLM"/>
    </source>
</evidence>
<comment type="similarity">
    <text evidence="2">Belongs to the plant self-incompatibility (S1) protein family.</text>
</comment>
<dbReference type="GO" id="GO:0060320">
    <property type="term" value="P:rejection of self pollen"/>
    <property type="evidence" value="ECO:0007669"/>
    <property type="project" value="UniProtKB-KW"/>
</dbReference>
<keyword evidence="4" id="KW-0964">Secreted</keyword>
<sequence>MSFLLKLFFYVLFLFQFFYILKANTTSESPPSSKWLEPYRITITNNDVPGVVVGCDDRGAGLIRPGESISWKFRMNLRGTTSYNCRFYWFEDGGSYEAHKDVAFPVFDEDIIRLCGENLFSMNRCYWTVTRVGFYFSNQDARFPSDNWRVMHVWTYG</sequence>
<dbReference type="AlphaFoldDB" id="A0AAD8KE60"/>
<keyword evidence="5 6" id="KW-0732">Signal</keyword>
<accession>A0AAD8KE60</accession>
<evidence type="ECO:0000313" key="8">
    <source>
        <dbReference type="Proteomes" id="UP001229421"/>
    </source>
</evidence>
<evidence type="ECO:0000256" key="1">
    <source>
        <dbReference type="ARBA" id="ARBA00004613"/>
    </source>
</evidence>
<keyword evidence="8" id="KW-1185">Reference proteome</keyword>
<dbReference type="Proteomes" id="UP001229421">
    <property type="component" value="Unassembled WGS sequence"/>
</dbReference>
<organism evidence="7 8">
    <name type="scientific">Tagetes erecta</name>
    <name type="common">African marigold</name>
    <dbReference type="NCBI Taxonomy" id="13708"/>
    <lineage>
        <taxon>Eukaryota</taxon>
        <taxon>Viridiplantae</taxon>
        <taxon>Streptophyta</taxon>
        <taxon>Embryophyta</taxon>
        <taxon>Tracheophyta</taxon>
        <taxon>Spermatophyta</taxon>
        <taxon>Magnoliopsida</taxon>
        <taxon>eudicotyledons</taxon>
        <taxon>Gunneridae</taxon>
        <taxon>Pentapetalae</taxon>
        <taxon>asterids</taxon>
        <taxon>campanulids</taxon>
        <taxon>Asterales</taxon>
        <taxon>Asteraceae</taxon>
        <taxon>Asteroideae</taxon>
        <taxon>Heliantheae alliance</taxon>
        <taxon>Tageteae</taxon>
        <taxon>Tagetes</taxon>
    </lineage>
</organism>
<evidence type="ECO:0000313" key="7">
    <source>
        <dbReference type="EMBL" id="KAK1418782.1"/>
    </source>
</evidence>
<dbReference type="InterPro" id="IPR010264">
    <property type="entry name" value="Self-incomp_S1"/>
</dbReference>
<name>A0AAD8KE60_TARER</name>
<dbReference type="EMBL" id="JAUHHV010000007">
    <property type="protein sequence ID" value="KAK1418782.1"/>
    <property type="molecule type" value="Genomic_DNA"/>
</dbReference>
<comment type="subcellular location">
    <subcellularLocation>
        <location evidence="1">Secreted</location>
    </subcellularLocation>
</comment>
<evidence type="ECO:0000256" key="5">
    <source>
        <dbReference type="ARBA" id="ARBA00022729"/>
    </source>
</evidence>
<comment type="caution">
    <text evidence="7">The sequence shown here is derived from an EMBL/GenBank/DDBJ whole genome shotgun (WGS) entry which is preliminary data.</text>
</comment>
<feature type="signal peptide" evidence="6">
    <location>
        <begin position="1"/>
        <end position="23"/>
    </location>
</feature>
<evidence type="ECO:0000256" key="4">
    <source>
        <dbReference type="ARBA" id="ARBA00022525"/>
    </source>
</evidence>
<dbReference type="Pfam" id="PF05938">
    <property type="entry name" value="Self-incomp_S1"/>
    <property type="match status" value="1"/>
</dbReference>
<feature type="chain" id="PRO_5043669468" description="S-protein homolog" evidence="6">
    <location>
        <begin position="24"/>
        <end position="157"/>
    </location>
</feature>
<keyword evidence="3" id="KW-0713">Self-incompatibility</keyword>
<reference evidence="7" key="1">
    <citation type="journal article" date="2023" name="bioRxiv">
        <title>Improved chromosome-level genome assembly for marigold (Tagetes erecta).</title>
        <authorList>
            <person name="Jiang F."/>
            <person name="Yuan L."/>
            <person name="Wang S."/>
            <person name="Wang H."/>
            <person name="Xu D."/>
            <person name="Wang A."/>
            <person name="Fan W."/>
        </authorList>
    </citation>
    <scope>NUCLEOTIDE SEQUENCE</scope>
    <source>
        <strain evidence="7">WSJ</strain>
        <tissue evidence="7">Leaf</tissue>
    </source>
</reference>
<dbReference type="GO" id="GO:0005576">
    <property type="term" value="C:extracellular region"/>
    <property type="evidence" value="ECO:0007669"/>
    <property type="project" value="UniProtKB-SubCell"/>
</dbReference>